<feature type="domain" description="Pyridoxamine 5'-phosphate oxidase N-terminal" evidence="2">
    <location>
        <begin position="5"/>
        <end position="110"/>
    </location>
</feature>
<dbReference type="GO" id="GO:0005829">
    <property type="term" value="C:cytosol"/>
    <property type="evidence" value="ECO:0007669"/>
    <property type="project" value="TreeGrafter"/>
</dbReference>
<evidence type="ECO:0000259" key="2">
    <source>
        <dbReference type="Pfam" id="PF01243"/>
    </source>
</evidence>
<dbReference type="InterPro" id="IPR052019">
    <property type="entry name" value="F420H2_bilvrd_red/Heme_oxyg"/>
</dbReference>
<evidence type="ECO:0000313" key="4">
    <source>
        <dbReference type="EMBL" id="CUU44246.1"/>
    </source>
</evidence>
<keyword evidence="1" id="KW-0560">Oxidoreductase</keyword>
<dbReference type="PANTHER" id="PTHR35176">
    <property type="entry name" value="HEME OXYGENASE HI_0854-RELATED"/>
    <property type="match status" value="1"/>
</dbReference>
<dbReference type="EMBL" id="AP014854">
    <property type="protein sequence ID" value="BAR98406.1"/>
    <property type="molecule type" value="Genomic_DNA"/>
</dbReference>
<dbReference type="RefSeq" id="WP_082416588.1">
    <property type="nucleotide sequence ID" value="NZ_AP014854.2"/>
</dbReference>
<dbReference type="InterPro" id="IPR011576">
    <property type="entry name" value="Pyridox_Oxase_N"/>
</dbReference>
<dbReference type="GO" id="GO:0070967">
    <property type="term" value="F:coenzyme F420 binding"/>
    <property type="evidence" value="ECO:0007669"/>
    <property type="project" value="TreeGrafter"/>
</dbReference>
<dbReference type="Gene3D" id="2.30.110.10">
    <property type="entry name" value="Electron Transport, Fmn-binding Protein, Chain A"/>
    <property type="match status" value="1"/>
</dbReference>
<dbReference type="SUPFAM" id="SSF50475">
    <property type="entry name" value="FMN-binding split barrel"/>
    <property type="match status" value="1"/>
</dbReference>
<organism evidence="4 5">
    <name type="scientific">Blastochloris viridis</name>
    <name type="common">Rhodopseudomonas viridis</name>
    <dbReference type="NCBI Taxonomy" id="1079"/>
    <lineage>
        <taxon>Bacteria</taxon>
        <taxon>Pseudomonadati</taxon>
        <taxon>Pseudomonadota</taxon>
        <taxon>Alphaproteobacteria</taxon>
        <taxon>Hyphomicrobiales</taxon>
        <taxon>Blastochloridaceae</taxon>
        <taxon>Blastochloris</taxon>
    </lineage>
</organism>
<reference evidence="4" key="2">
    <citation type="submission" date="2015-11" db="EMBL/GenBank/DDBJ databases">
        <authorList>
            <person name="Zhang Y."/>
            <person name="Guo Z."/>
        </authorList>
    </citation>
    <scope>NUCLEOTIDE SEQUENCE</scope>
    <source>
        <strain evidence="4">1</strain>
    </source>
</reference>
<evidence type="ECO:0000313" key="5">
    <source>
        <dbReference type="Proteomes" id="UP000065734"/>
    </source>
</evidence>
<evidence type="ECO:0000313" key="3">
    <source>
        <dbReference type="EMBL" id="BAR98406.1"/>
    </source>
</evidence>
<keyword evidence="5" id="KW-1185">Reference proteome</keyword>
<dbReference type="InterPro" id="IPR012349">
    <property type="entry name" value="Split_barrel_FMN-bd"/>
</dbReference>
<dbReference type="AlphaFoldDB" id="A0A0H5BDK9"/>
<gene>
    <name evidence="4" type="primary">ydaG</name>
    <name evidence="3" type="ORF">BV133_813</name>
    <name evidence="4" type="ORF">BVIRIDIS_32940</name>
</gene>
<reference evidence="3" key="1">
    <citation type="journal article" date="2015" name="Genome Announc.">
        <title>Complete Genome Sequence of the Bacteriochlorophyll b-Producing Photosynthetic Bacterium Blastochloris viridis.</title>
        <authorList>
            <person name="Tsukatani Y."/>
            <person name="Hirose Y."/>
            <person name="Harada J."/>
            <person name="Misawa N."/>
            <person name="Mori K."/>
            <person name="Inoue K."/>
            <person name="Tamiaki H."/>
        </authorList>
    </citation>
    <scope>NUCLEOTIDE SEQUENCE [LARGE SCALE GENOMIC DNA]</scope>
    <source>
        <strain evidence="3">DSM 133</strain>
    </source>
</reference>
<dbReference type="InterPro" id="IPR014419">
    <property type="entry name" value="HutZ"/>
</dbReference>
<accession>A0A0H5BDK9</accession>
<dbReference type="STRING" id="1079.BVIR_527"/>
<dbReference type="KEGG" id="bvr:BVIR_527"/>
<dbReference type="Proteomes" id="UP000065734">
    <property type="component" value="Chromosome I"/>
</dbReference>
<proteinExistence type="predicted"/>
<evidence type="ECO:0000256" key="1">
    <source>
        <dbReference type="ARBA" id="ARBA00023002"/>
    </source>
</evidence>
<dbReference type="EMBL" id="LN907867">
    <property type="protein sequence ID" value="CUU44246.1"/>
    <property type="molecule type" value="Genomic_DNA"/>
</dbReference>
<dbReference type="OrthoDB" id="3693562at2"/>
<dbReference type="PIRSF" id="PIRSF004633">
    <property type="entry name" value="UCP_PLP_oxd"/>
    <property type="match status" value="1"/>
</dbReference>
<sequence length="166" mass="18578">MNRAFKDAIVKLLGEHRVLTLATVRPDGWPHATLVGFCNDGLALYMFVSRDSQKVRNIRHEPRVSAAVGSDTRRPLDIKGLSLAGRAVVVEDRSEIEHARTLYLQRYPEYRVLPAPNPAEIAMLRLVPDVVSVTDYSKGFGHADLVSVSADDVEEIVDQHRRHWAG</sequence>
<dbReference type="PANTHER" id="PTHR35176:SF6">
    <property type="entry name" value="HEME OXYGENASE HI_0854-RELATED"/>
    <property type="match status" value="1"/>
</dbReference>
<name>A0A0H5BDK9_BLAVI</name>
<dbReference type="GO" id="GO:0016627">
    <property type="term" value="F:oxidoreductase activity, acting on the CH-CH group of donors"/>
    <property type="evidence" value="ECO:0007669"/>
    <property type="project" value="TreeGrafter"/>
</dbReference>
<dbReference type="Pfam" id="PF01243">
    <property type="entry name" value="PNPOx_N"/>
    <property type="match status" value="1"/>
</dbReference>
<protein>
    <submittedName>
        <fullName evidence="4">General stress protein 26</fullName>
    </submittedName>
</protein>
<reference evidence="5" key="3">
    <citation type="journal article" date="2016" name="Genome Announc.">
        <title>Revised genome sequence of the purple photosynthetic bacterium Blastochloris viridis.</title>
        <authorList>
            <person name="Liu L.N."/>
            <person name="Faulkner M."/>
            <person name="Liu X."/>
            <person name="Huang F."/>
            <person name="Darby A.C."/>
            <person name="Hall N."/>
        </authorList>
    </citation>
    <scope>NUCLEOTIDE SEQUENCE [LARGE SCALE GENOMIC DNA]</scope>
    <source>
        <strain evidence="5">ATCC 19567 / DSM 133 / F</strain>
    </source>
</reference>